<accession>A0A2P8D0T8</accession>
<proteinExistence type="predicted"/>
<name>A0A2P8D0T8_9BACT</name>
<protein>
    <submittedName>
        <fullName evidence="1">Uncharacterized protein</fullName>
    </submittedName>
</protein>
<evidence type="ECO:0000313" key="2">
    <source>
        <dbReference type="Proteomes" id="UP000240572"/>
    </source>
</evidence>
<dbReference type="Proteomes" id="UP000240572">
    <property type="component" value="Unassembled WGS sequence"/>
</dbReference>
<reference evidence="1 2" key="1">
    <citation type="submission" date="2018-03" db="EMBL/GenBank/DDBJ databases">
        <title>Genomic Encyclopedia of Type Strains, Phase III (KMG-III): the genomes of soil and plant-associated and newly described type strains.</title>
        <authorList>
            <person name="Whitman W."/>
        </authorList>
    </citation>
    <scope>NUCLEOTIDE SEQUENCE [LARGE SCALE GENOMIC DNA]</scope>
    <source>
        <strain evidence="1 2">CGMCC 1.12700</strain>
    </source>
</reference>
<comment type="caution">
    <text evidence="1">The sequence shown here is derived from an EMBL/GenBank/DDBJ whole genome shotgun (WGS) entry which is preliminary data.</text>
</comment>
<dbReference type="AlphaFoldDB" id="A0A2P8D0T8"/>
<dbReference type="EMBL" id="PYGD01000007">
    <property type="protein sequence ID" value="PSK90817.1"/>
    <property type="molecule type" value="Genomic_DNA"/>
</dbReference>
<keyword evidence="2" id="KW-1185">Reference proteome</keyword>
<organism evidence="1 2">
    <name type="scientific">Taibaiella chishuiensis</name>
    <dbReference type="NCBI Taxonomy" id="1434707"/>
    <lineage>
        <taxon>Bacteria</taxon>
        <taxon>Pseudomonadati</taxon>
        <taxon>Bacteroidota</taxon>
        <taxon>Chitinophagia</taxon>
        <taxon>Chitinophagales</taxon>
        <taxon>Chitinophagaceae</taxon>
        <taxon>Taibaiella</taxon>
    </lineage>
</organism>
<gene>
    <name evidence="1" type="ORF">B0I18_107229</name>
</gene>
<dbReference type="RefSeq" id="WP_106524083.1">
    <property type="nucleotide sequence ID" value="NZ_PYGD01000007.1"/>
</dbReference>
<sequence>MYAEIIAAEQCPQQNNRWVVIEMHEDVNLKNFILIYTHLPKSNSSVGYPVMIYDFPDLAVKKEDIIFISDKQGIYKSATPNGFTFHYLFNMDCYRCNFNLGTLSLVSFRTFLDKG</sequence>
<evidence type="ECO:0000313" key="1">
    <source>
        <dbReference type="EMBL" id="PSK90817.1"/>
    </source>
</evidence>